<evidence type="ECO:0000256" key="5">
    <source>
        <dbReference type="SAM" id="MobiDB-lite"/>
    </source>
</evidence>
<evidence type="ECO:0000256" key="3">
    <source>
        <dbReference type="ARBA" id="ARBA00022989"/>
    </source>
</evidence>
<organism evidence="7 9">
    <name type="scientific">Rotaria magnacalcarata</name>
    <dbReference type="NCBI Taxonomy" id="392030"/>
    <lineage>
        <taxon>Eukaryota</taxon>
        <taxon>Metazoa</taxon>
        <taxon>Spiralia</taxon>
        <taxon>Gnathifera</taxon>
        <taxon>Rotifera</taxon>
        <taxon>Eurotatoria</taxon>
        <taxon>Bdelloidea</taxon>
        <taxon>Philodinida</taxon>
        <taxon>Philodinidae</taxon>
        <taxon>Rotaria</taxon>
    </lineage>
</organism>
<feature type="compositionally biased region" description="Polar residues" evidence="5">
    <location>
        <begin position="82"/>
        <end position="96"/>
    </location>
</feature>
<dbReference type="InterPro" id="IPR004842">
    <property type="entry name" value="SLC12A_fam"/>
</dbReference>
<dbReference type="GO" id="GO:0006884">
    <property type="term" value="P:cell volume homeostasis"/>
    <property type="evidence" value="ECO:0007669"/>
    <property type="project" value="TreeGrafter"/>
</dbReference>
<dbReference type="GO" id="GO:0055078">
    <property type="term" value="P:sodium ion homeostasis"/>
    <property type="evidence" value="ECO:0007669"/>
    <property type="project" value="TreeGrafter"/>
</dbReference>
<keyword evidence="4" id="KW-0472">Membrane</keyword>
<evidence type="ECO:0000313" key="7">
    <source>
        <dbReference type="EMBL" id="CAF4465706.1"/>
    </source>
</evidence>
<evidence type="ECO:0000256" key="2">
    <source>
        <dbReference type="ARBA" id="ARBA00022692"/>
    </source>
</evidence>
<dbReference type="InterPro" id="IPR018491">
    <property type="entry name" value="SLC12_C"/>
</dbReference>
<dbReference type="GO" id="GO:1990573">
    <property type="term" value="P:potassium ion import across plasma membrane"/>
    <property type="evidence" value="ECO:0007669"/>
    <property type="project" value="TreeGrafter"/>
</dbReference>
<protein>
    <recommendedName>
        <fullName evidence="6">SLC12A transporter C-terminal domain-containing protein</fullName>
    </recommendedName>
</protein>
<comment type="caution">
    <text evidence="7">The sequence shown here is derived from an EMBL/GenBank/DDBJ whole genome shotgun (WGS) entry which is preliminary data.</text>
</comment>
<gene>
    <name evidence="7" type="ORF">BYL167_LOCUS34416</name>
    <name evidence="8" type="ORF">GIL414_LOCUS70610</name>
</gene>
<keyword evidence="3" id="KW-1133">Transmembrane helix</keyword>
<comment type="subcellular location">
    <subcellularLocation>
        <location evidence="1">Membrane</location>
        <topology evidence="1">Multi-pass membrane protein</topology>
    </subcellularLocation>
</comment>
<dbReference type="PANTHER" id="PTHR11827:SF103">
    <property type="entry name" value="SODIUM CHLORIDE COTRANSPORTER 69, ISOFORM E"/>
    <property type="match status" value="1"/>
</dbReference>
<feature type="region of interest" description="Disordered" evidence="5">
    <location>
        <begin position="58"/>
        <end position="96"/>
    </location>
</feature>
<evidence type="ECO:0000313" key="8">
    <source>
        <dbReference type="EMBL" id="CAF5184767.1"/>
    </source>
</evidence>
<dbReference type="EMBL" id="CAJOBJ010332594">
    <property type="protein sequence ID" value="CAF5184767.1"/>
    <property type="molecule type" value="Genomic_DNA"/>
</dbReference>
<dbReference type="AlphaFoldDB" id="A0A8S2WVW5"/>
<reference evidence="7" key="1">
    <citation type="submission" date="2021-02" db="EMBL/GenBank/DDBJ databases">
        <authorList>
            <person name="Nowell W R."/>
        </authorList>
    </citation>
    <scope>NUCLEOTIDE SEQUENCE</scope>
</reference>
<evidence type="ECO:0000313" key="9">
    <source>
        <dbReference type="Proteomes" id="UP000681967"/>
    </source>
</evidence>
<feature type="domain" description="SLC12A transporter C-terminal" evidence="6">
    <location>
        <begin position="1"/>
        <end position="306"/>
    </location>
</feature>
<dbReference type="GO" id="GO:0055064">
    <property type="term" value="P:chloride ion homeostasis"/>
    <property type="evidence" value="ECO:0007669"/>
    <property type="project" value="TreeGrafter"/>
</dbReference>
<feature type="compositionally biased region" description="Acidic residues" evidence="5">
    <location>
        <begin position="58"/>
        <end position="74"/>
    </location>
</feature>
<evidence type="ECO:0000256" key="4">
    <source>
        <dbReference type="ARBA" id="ARBA00023136"/>
    </source>
</evidence>
<keyword evidence="2" id="KW-0812">Transmembrane</keyword>
<accession>A0A8S2WVW5</accession>
<sequence length="306" mass="35705">MRPNVVFLGFKNDWLTKPQSTVDYFNMLHDALDLNYGVGILRLQSGLDFTDFFGQDLPEDQDDDDDDDNEDSVDEEKPEKFVSSSPLRRNSKCSQPRQSNVVMLKNTILNKGALITMNVFHSKHSLSTIIDVWWLFDDGGLTLLLPYLLRRRKRWRHSQFRIFSCVSGEKVDAEKQHLAMASLLKKFRINYTDLHVLHGLNKTPNENESEKFNRILQTWNQNEDKYRITDSEYEANKEKMRRGLKLHEYLLEYSSKSTLIVLTLPIPRKQLISAGLYLAYLDAISYNLPPVLFLRGNQKNVLTYYS</sequence>
<dbReference type="Pfam" id="PF03522">
    <property type="entry name" value="SLC12"/>
    <property type="match status" value="1"/>
</dbReference>
<dbReference type="Proteomes" id="UP000681967">
    <property type="component" value="Unassembled WGS sequence"/>
</dbReference>
<evidence type="ECO:0000259" key="6">
    <source>
        <dbReference type="Pfam" id="PF03522"/>
    </source>
</evidence>
<dbReference type="GO" id="GO:0008511">
    <property type="term" value="F:sodium:potassium:chloride symporter activity"/>
    <property type="evidence" value="ECO:0007669"/>
    <property type="project" value="TreeGrafter"/>
</dbReference>
<evidence type="ECO:0000256" key="1">
    <source>
        <dbReference type="ARBA" id="ARBA00004141"/>
    </source>
</evidence>
<proteinExistence type="predicted"/>
<dbReference type="GO" id="GO:0016020">
    <property type="term" value="C:membrane"/>
    <property type="evidence" value="ECO:0007669"/>
    <property type="project" value="UniProtKB-SubCell"/>
</dbReference>
<name>A0A8S2WVW5_9BILA</name>
<dbReference type="PANTHER" id="PTHR11827">
    <property type="entry name" value="SOLUTE CARRIER FAMILY 12, CATION COTRANSPORTERS"/>
    <property type="match status" value="1"/>
</dbReference>
<dbReference type="EMBL" id="CAJOBH010069631">
    <property type="protein sequence ID" value="CAF4465706.1"/>
    <property type="molecule type" value="Genomic_DNA"/>
</dbReference>
<dbReference type="GO" id="GO:0055075">
    <property type="term" value="P:potassium ion homeostasis"/>
    <property type="evidence" value="ECO:0007669"/>
    <property type="project" value="TreeGrafter"/>
</dbReference>
<dbReference type="Proteomes" id="UP000681720">
    <property type="component" value="Unassembled WGS sequence"/>
</dbReference>